<feature type="transmembrane region" description="Helical" evidence="12">
    <location>
        <begin position="896"/>
        <end position="915"/>
    </location>
</feature>
<evidence type="ECO:0000256" key="7">
    <source>
        <dbReference type="ARBA" id="ARBA00022777"/>
    </source>
</evidence>
<dbReference type="SMART" id="SM00133">
    <property type="entry name" value="S_TK_X"/>
    <property type="match status" value="1"/>
</dbReference>
<dbReference type="SUPFAM" id="SSF50985">
    <property type="entry name" value="RCC1/BLIP-II"/>
    <property type="match status" value="1"/>
</dbReference>
<comment type="similarity">
    <text evidence="2">Belongs to the YIP1 family.</text>
</comment>
<keyword evidence="6" id="KW-0547">Nucleotide-binding</keyword>
<dbReference type="Pfam" id="PF00069">
    <property type="entry name" value="Pkinase"/>
    <property type="match status" value="1"/>
</dbReference>
<dbReference type="PROSITE" id="PS50011">
    <property type="entry name" value="PROTEIN_KINASE_DOM"/>
    <property type="match status" value="1"/>
</dbReference>
<evidence type="ECO:0000256" key="5">
    <source>
        <dbReference type="ARBA" id="ARBA00022692"/>
    </source>
</evidence>
<dbReference type="InterPro" id="IPR009091">
    <property type="entry name" value="RCC1/BLIP-II"/>
</dbReference>
<evidence type="ECO:0000256" key="12">
    <source>
        <dbReference type="SAM" id="Phobius"/>
    </source>
</evidence>
<dbReference type="GO" id="GO:0004674">
    <property type="term" value="F:protein serine/threonine kinase activity"/>
    <property type="evidence" value="ECO:0007669"/>
    <property type="project" value="UniProtKB-KW"/>
</dbReference>
<dbReference type="Gene3D" id="3.30.200.20">
    <property type="entry name" value="Phosphorylase Kinase, domain 1"/>
    <property type="match status" value="1"/>
</dbReference>
<evidence type="ECO:0000256" key="10">
    <source>
        <dbReference type="ARBA" id="ARBA00023136"/>
    </source>
</evidence>
<dbReference type="Gene3D" id="1.10.510.10">
    <property type="entry name" value="Transferase(Phosphotransferase) domain 1"/>
    <property type="match status" value="1"/>
</dbReference>
<feature type="compositionally biased region" description="Basic residues" evidence="11">
    <location>
        <begin position="135"/>
        <end position="157"/>
    </location>
</feature>
<gene>
    <name evidence="16" type="primary">PRKG1</name>
    <name evidence="16" type="ORF">SNEC2469_LOCUS29852</name>
</gene>
<evidence type="ECO:0000256" key="1">
    <source>
        <dbReference type="ARBA" id="ARBA00004141"/>
    </source>
</evidence>
<sequence>MHRGADVGEQSFQTARCRPGHHCVRSGSCSLRSAVQAMQLELHVRTLGYETCVLTVSENDFAEIVFKQLEIKYGIPSAQQRVLYEGYDGCTGDLQRGRRLKEFKLAPQVRFILAKVLPAKPKTVAPDLSSEWQPSRRRAKARGPRHCVNRLPPRPRKPAPTLKEVQESLRAPEVPVSQERKASPAKQPREVPSSPTPPNRPVPRVNGNVEETGVKVQSKTSGASAKAPSQAPLPKGASANAAPWAAPRAAPTQPSHSWSPPITGSGVCTPKAPPDVPGMLEPPTSSGRTVRAATPGAPPVTSTPFPGSGSATSNPGVTRIRRCDLQRIGRLGVGAFGLVTLEADRRTGRTYALKAVSKGYLAHLRMEYSVLNEKRILKMLDTPFVVRLLATYSGREHVYFLLEAALGGELFTTYERLKLYGSETHARFYVACVTEALTHLHGKNVIYRDLKPENLLLDVRGFCKVTDMGLAKVATSPTFTMVGTPDYMAPEVIEQVGHTKSVDWWTLGVLLFELLAGHAPFESKSGNAQETYGLVKKGIESVRFPEAVKIEAGQLVRNLCHRNPDVRLRTPQLRDNVFFRGFDWKGLQSLRITPPLVPQVRGPRDLTNFRDCEHEDPQAMPYQDTGSGWDIGFEDDVLSVGATAAAAAAPMLPLPHAVSCGFGRFDAIGNSSTSSCDSQHRIQSKRLQGGCGGCLSASNAAPASLRAFEKTITIEPDCKERERILLSPVGLRMASFDLSGTYQSPQFSGGDGGVAPSGQIEQSASLQGLRNTLDEPVMETIMRDLRSIGTKLKYVMLPRARADKGSGLREWDLWGPLVLCLALGIMLSMRADQASLAFALVFVIVWVGSGIVTLNAVLLKGKISFFQSVCVLGYCIFPLVIAAFCSLLLQVIWLKVIFVCVGFTWATGASVAFMSELLPEDRKALGVYPVWLFYVSHLSIKKARALLQPRFASTLFAASHKHILHAAPLISPEVGRLNSAEEVLSYFHNLPKKCSADQALACLLRLGGLSKRQAVQDSKLDEILSALMKHMPKALRGPRALGAALVALARLRGSRAQADPEELRRRCLARAASEHGAGPRAKGPDLANFAWAAATLSEKGAAVLQHVASEALAGRQSLKSGFQPLDLAQLCWSMGKLQEAPAPLCEALFAAAAQRYGEFAPQGWANIAWACARLCPRGPRSALNCATKMIAAAAGALRSRPTAFAVQNMSNLAWAAGTLVIRDSPFFSSLAAACRFAELGAQHVANIAWSFGTLAHRNDQFIQLLSQRAVDIGLATFQPEEFAGFLSALGMLSSAPPTLDAALEEVQRRVTGLGATELSGVIWALAALEQDSEAFAAAAPAAEDRAAELSPQGVANVFWAFATLEVPWELGTSFPRLSGAAHARSPELLPQGLVNLAWALTVLTAAEAGSGSLEASTLQSTLSHASKVVGSLKTLELAALSWVVARCRADHVSAQARNLEALLATEVLQRLAGAEEVGFQAEEVRGNSLDLYKAMPVITVALISGKKVVIEVRGDTRVNALIRDAQIELGVGLSKLINERGDLVNASMTLDEAGIKNEETVWGIVRQDTIAASNSAFAVLRNDGSVSTLGNPYDGGKARFEQQQQLKGVQCIKAAARAFAAILVDGSVVSWGHPRCGGDSREVQDGLQNICQIQATRQAFAAISNDGHVVTWGDPEEGGDSSTVQEQLHGVKQIQASLHAFAAICEDGSVVAWGQPDDGGDSSAVQEQLRNVLCIQASYCAFAAVRKDGSVVTWGDSSYGGDSSDVQAKLHSVDQVQASDRAFAALLSDGSVVCWGDLDYGGDSRLVAEQLTNVRCIQASSSAFAAIRKDGSVVTWGLPEGGGDSRAVEKELSVLSGSARKVRDVQSSGSAFAAIFENGSVVAWGDPEYGGDCSAVAEQLRNVREVQACDRAFAAILEDGRVISWGCPRFGGNSSAVQEQLQDVQHVAASEHGFAAVSCSRPVAIWGRLLVPTLEIAR</sequence>
<comment type="subcellular location">
    <subcellularLocation>
        <location evidence="1">Membrane</location>
        <topology evidence="1">Multi-pass membrane protein</topology>
    </subcellularLocation>
</comment>
<proteinExistence type="inferred from homology"/>
<dbReference type="InterPro" id="IPR000626">
    <property type="entry name" value="Ubiquitin-like_dom"/>
</dbReference>
<protein>
    <submittedName>
        <fullName evidence="16">PRKG1 protein</fullName>
    </submittedName>
</protein>
<dbReference type="PANTHER" id="PTHR24353">
    <property type="entry name" value="CYCLIC NUCLEOTIDE-DEPENDENT PROTEIN KINASE"/>
    <property type="match status" value="1"/>
</dbReference>
<feature type="compositionally biased region" description="Low complexity" evidence="11">
    <location>
        <begin position="234"/>
        <end position="254"/>
    </location>
</feature>
<evidence type="ECO:0000256" key="4">
    <source>
        <dbReference type="ARBA" id="ARBA00022679"/>
    </source>
</evidence>
<evidence type="ECO:0000313" key="17">
    <source>
        <dbReference type="Proteomes" id="UP000601435"/>
    </source>
</evidence>
<organism evidence="16 17">
    <name type="scientific">Symbiodinium necroappetens</name>
    <dbReference type="NCBI Taxonomy" id="1628268"/>
    <lineage>
        <taxon>Eukaryota</taxon>
        <taxon>Sar</taxon>
        <taxon>Alveolata</taxon>
        <taxon>Dinophyceae</taxon>
        <taxon>Suessiales</taxon>
        <taxon>Symbiodiniaceae</taxon>
        <taxon>Symbiodinium</taxon>
    </lineage>
</organism>
<keyword evidence="3" id="KW-0723">Serine/threonine-protein kinase</keyword>
<evidence type="ECO:0000256" key="8">
    <source>
        <dbReference type="ARBA" id="ARBA00022840"/>
    </source>
</evidence>
<dbReference type="EMBL" id="CAJNJA010068141">
    <property type="protein sequence ID" value="CAE7894043.1"/>
    <property type="molecule type" value="Genomic_DNA"/>
</dbReference>
<evidence type="ECO:0000259" key="15">
    <source>
        <dbReference type="PROSITE" id="PS51285"/>
    </source>
</evidence>
<feature type="transmembrane region" description="Helical" evidence="12">
    <location>
        <begin position="836"/>
        <end position="859"/>
    </location>
</feature>
<dbReference type="InterPro" id="IPR008271">
    <property type="entry name" value="Ser/Thr_kinase_AS"/>
</dbReference>
<dbReference type="OrthoDB" id="430262at2759"/>
<keyword evidence="8" id="KW-0067">ATP-binding</keyword>
<feature type="domain" description="Ubiquitin-like" evidence="14">
    <location>
        <begin position="40"/>
        <end position="86"/>
    </location>
</feature>
<evidence type="ECO:0000256" key="3">
    <source>
        <dbReference type="ARBA" id="ARBA00022527"/>
    </source>
</evidence>
<evidence type="ECO:0000256" key="6">
    <source>
        <dbReference type="ARBA" id="ARBA00022741"/>
    </source>
</evidence>
<reference evidence="16" key="1">
    <citation type="submission" date="2021-02" db="EMBL/GenBank/DDBJ databases">
        <authorList>
            <person name="Dougan E. K."/>
            <person name="Rhodes N."/>
            <person name="Thang M."/>
            <person name="Chan C."/>
        </authorList>
    </citation>
    <scope>NUCLEOTIDE SEQUENCE</scope>
</reference>
<dbReference type="PANTHER" id="PTHR24353:SF147">
    <property type="entry name" value="CGMP-DEPENDENT SERINE_THREONIN PROTEIN KINASE-RELATED"/>
    <property type="match status" value="1"/>
</dbReference>
<accession>A0A813B706</accession>
<dbReference type="InterPro" id="IPR000719">
    <property type="entry name" value="Prot_kinase_dom"/>
</dbReference>
<dbReference type="Gene3D" id="2.130.10.30">
    <property type="entry name" value="Regulator of chromosome condensation 1/beta-lactamase-inhibitor protein II"/>
    <property type="match status" value="3"/>
</dbReference>
<evidence type="ECO:0000259" key="13">
    <source>
        <dbReference type="PROSITE" id="PS50011"/>
    </source>
</evidence>
<keyword evidence="10 12" id="KW-0472">Membrane</keyword>
<evidence type="ECO:0000259" key="14">
    <source>
        <dbReference type="PROSITE" id="PS50053"/>
    </source>
</evidence>
<feature type="region of interest" description="Disordered" evidence="11">
    <location>
        <begin position="123"/>
        <end position="316"/>
    </location>
</feature>
<dbReference type="Proteomes" id="UP000601435">
    <property type="component" value="Unassembled WGS sequence"/>
</dbReference>
<keyword evidence="17" id="KW-1185">Reference proteome</keyword>
<evidence type="ECO:0000256" key="9">
    <source>
        <dbReference type="ARBA" id="ARBA00022989"/>
    </source>
</evidence>
<feature type="compositionally biased region" description="Polar residues" evidence="11">
    <location>
        <begin position="300"/>
        <end position="316"/>
    </location>
</feature>
<feature type="transmembrane region" description="Helical" evidence="12">
    <location>
        <begin position="811"/>
        <end position="829"/>
    </location>
</feature>
<dbReference type="InterPro" id="IPR000961">
    <property type="entry name" value="AGC-kinase_C"/>
</dbReference>
<dbReference type="PROSITE" id="PS00108">
    <property type="entry name" value="PROTEIN_KINASE_ST"/>
    <property type="match status" value="1"/>
</dbReference>
<dbReference type="SUPFAM" id="SSF56112">
    <property type="entry name" value="Protein kinase-like (PK-like)"/>
    <property type="match status" value="1"/>
</dbReference>
<feature type="domain" description="Protein kinase" evidence="13">
    <location>
        <begin position="325"/>
        <end position="579"/>
    </location>
</feature>
<dbReference type="InterPro" id="IPR006977">
    <property type="entry name" value="Yip1_dom"/>
</dbReference>
<dbReference type="PROSITE" id="PS51285">
    <property type="entry name" value="AGC_KINASE_CTER"/>
    <property type="match status" value="1"/>
</dbReference>
<dbReference type="SMART" id="SM00220">
    <property type="entry name" value="S_TKc"/>
    <property type="match status" value="1"/>
</dbReference>
<evidence type="ECO:0000256" key="2">
    <source>
        <dbReference type="ARBA" id="ARBA00010596"/>
    </source>
</evidence>
<dbReference type="PROSITE" id="PS50053">
    <property type="entry name" value="UBIQUITIN_2"/>
    <property type="match status" value="1"/>
</dbReference>
<feature type="domain" description="AGC-kinase C-terminal" evidence="15">
    <location>
        <begin position="580"/>
        <end position="641"/>
    </location>
</feature>
<dbReference type="GO" id="GO:0005524">
    <property type="term" value="F:ATP binding"/>
    <property type="evidence" value="ECO:0007669"/>
    <property type="project" value="UniProtKB-KW"/>
</dbReference>
<dbReference type="GO" id="GO:0016020">
    <property type="term" value="C:membrane"/>
    <property type="evidence" value="ECO:0007669"/>
    <property type="project" value="UniProtKB-SubCell"/>
</dbReference>
<name>A0A813B706_9DINO</name>
<keyword evidence="5 12" id="KW-0812">Transmembrane</keyword>
<keyword evidence="4" id="KW-0808">Transferase</keyword>
<evidence type="ECO:0000313" key="16">
    <source>
        <dbReference type="EMBL" id="CAE7894043.1"/>
    </source>
</evidence>
<feature type="transmembrane region" description="Helical" evidence="12">
    <location>
        <begin position="865"/>
        <end position="889"/>
    </location>
</feature>
<dbReference type="InterPro" id="IPR011009">
    <property type="entry name" value="Kinase-like_dom_sf"/>
</dbReference>
<dbReference type="Pfam" id="PF04893">
    <property type="entry name" value="Yip1"/>
    <property type="match status" value="1"/>
</dbReference>
<evidence type="ECO:0000256" key="11">
    <source>
        <dbReference type="SAM" id="MobiDB-lite"/>
    </source>
</evidence>
<keyword evidence="7" id="KW-0418">Kinase</keyword>
<keyword evidence="9 12" id="KW-1133">Transmembrane helix</keyword>
<comment type="caution">
    <text evidence="16">The sequence shown here is derived from an EMBL/GenBank/DDBJ whole genome shotgun (WGS) entry which is preliminary data.</text>
</comment>